<dbReference type="CDD" id="cd13143">
    <property type="entry name" value="MATE_MepA_like"/>
    <property type="match status" value="1"/>
</dbReference>
<dbReference type="PIRSF" id="PIRSF006603">
    <property type="entry name" value="DinF"/>
    <property type="match status" value="1"/>
</dbReference>
<dbReference type="GO" id="GO:0042910">
    <property type="term" value="F:xenobiotic transmembrane transporter activity"/>
    <property type="evidence" value="ECO:0007669"/>
    <property type="project" value="InterPro"/>
</dbReference>
<reference evidence="11" key="1">
    <citation type="journal article" date="2015" name="Proc. Natl. Acad. Sci. U.S.A.">
        <title>Networks of energetic and metabolic interactions define dynamics in microbial communities.</title>
        <authorList>
            <person name="Embree M."/>
            <person name="Liu J.K."/>
            <person name="Al-Bassam M.M."/>
            <person name="Zengler K."/>
        </authorList>
    </citation>
    <scope>NUCLEOTIDE SEQUENCE</scope>
</reference>
<feature type="transmembrane region" description="Helical" evidence="10">
    <location>
        <begin position="39"/>
        <end position="62"/>
    </location>
</feature>
<dbReference type="AlphaFoldDB" id="A0A0W8E1S3"/>
<feature type="transmembrane region" description="Helical" evidence="10">
    <location>
        <begin position="251"/>
        <end position="272"/>
    </location>
</feature>
<dbReference type="GO" id="GO:0015297">
    <property type="term" value="F:antiporter activity"/>
    <property type="evidence" value="ECO:0007669"/>
    <property type="project" value="InterPro"/>
</dbReference>
<feature type="transmembrane region" description="Helical" evidence="10">
    <location>
        <begin position="175"/>
        <end position="195"/>
    </location>
</feature>
<keyword evidence="7 10" id="KW-1133">Transmembrane helix</keyword>
<evidence type="ECO:0000256" key="9">
    <source>
        <dbReference type="ARBA" id="ARBA00023251"/>
    </source>
</evidence>
<gene>
    <name evidence="11" type="ORF">ASZ90_020247</name>
</gene>
<organism evidence="11">
    <name type="scientific">hydrocarbon metagenome</name>
    <dbReference type="NCBI Taxonomy" id="938273"/>
    <lineage>
        <taxon>unclassified sequences</taxon>
        <taxon>metagenomes</taxon>
        <taxon>ecological metagenomes</taxon>
    </lineage>
</organism>
<comment type="subcellular location">
    <subcellularLocation>
        <location evidence="1">Cell membrane</location>
        <topology evidence="1">Multi-pass membrane protein</topology>
    </subcellularLocation>
</comment>
<dbReference type="NCBIfam" id="TIGR00797">
    <property type="entry name" value="matE"/>
    <property type="match status" value="1"/>
</dbReference>
<dbReference type="InterPro" id="IPR002528">
    <property type="entry name" value="MATE_fam"/>
</dbReference>
<accession>A0A0W8E1S3</accession>
<comment type="caution">
    <text evidence="11">The sequence shown here is derived from an EMBL/GenBank/DDBJ whole genome shotgun (WGS) entry which is preliminary data.</text>
</comment>
<feature type="transmembrane region" description="Helical" evidence="10">
    <location>
        <begin position="338"/>
        <end position="359"/>
    </location>
</feature>
<dbReference type="GO" id="GO:0005886">
    <property type="term" value="C:plasma membrane"/>
    <property type="evidence" value="ECO:0007669"/>
    <property type="project" value="UniProtKB-SubCell"/>
</dbReference>
<feature type="transmembrane region" description="Helical" evidence="10">
    <location>
        <begin position="149"/>
        <end position="169"/>
    </location>
</feature>
<keyword evidence="6 10" id="KW-0812">Transmembrane</keyword>
<dbReference type="Pfam" id="PF01554">
    <property type="entry name" value="MatE"/>
    <property type="match status" value="2"/>
</dbReference>
<comment type="similarity">
    <text evidence="2">Belongs to the multi antimicrobial extrusion (MATE) (TC 2.A.66.1) family. MepA subfamily.</text>
</comment>
<feature type="transmembrane region" description="Helical" evidence="10">
    <location>
        <begin position="396"/>
        <end position="416"/>
    </location>
</feature>
<keyword evidence="4" id="KW-0813">Transport</keyword>
<evidence type="ECO:0000256" key="2">
    <source>
        <dbReference type="ARBA" id="ARBA00008417"/>
    </source>
</evidence>
<feature type="transmembrane region" description="Helical" evidence="10">
    <location>
        <begin position="371"/>
        <end position="390"/>
    </location>
</feature>
<dbReference type="PANTHER" id="PTHR43823:SF3">
    <property type="entry name" value="MULTIDRUG EXPORT PROTEIN MEPA"/>
    <property type="match status" value="1"/>
</dbReference>
<dbReference type="InterPro" id="IPR045070">
    <property type="entry name" value="MATE_MepA-like"/>
</dbReference>
<dbReference type="InterPro" id="IPR048279">
    <property type="entry name" value="MdtK-like"/>
</dbReference>
<protein>
    <recommendedName>
        <fullName evidence="3">Multidrug export protein MepA</fullName>
    </recommendedName>
</protein>
<evidence type="ECO:0000313" key="11">
    <source>
        <dbReference type="EMBL" id="KUG02425.1"/>
    </source>
</evidence>
<evidence type="ECO:0000256" key="4">
    <source>
        <dbReference type="ARBA" id="ARBA00022448"/>
    </source>
</evidence>
<feature type="transmembrane region" description="Helical" evidence="10">
    <location>
        <begin position="299"/>
        <end position="318"/>
    </location>
</feature>
<keyword evidence="5" id="KW-1003">Cell membrane</keyword>
<name>A0A0W8E1S3_9ZZZZ</name>
<dbReference type="GO" id="GO:0046677">
    <property type="term" value="P:response to antibiotic"/>
    <property type="evidence" value="ECO:0007669"/>
    <property type="project" value="UniProtKB-KW"/>
</dbReference>
<evidence type="ECO:0000256" key="10">
    <source>
        <dbReference type="SAM" id="Phobius"/>
    </source>
</evidence>
<evidence type="ECO:0000256" key="1">
    <source>
        <dbReference type="ARBA" id="ARBA00004651"/>
    </source>
</evidence>
<sequence length="433" mass="46906">MPAIIGMLANSSYMIINRLFVGNVVGADAISGMSVTMPISLIVMAFGMLVGIGAGAMISIRLGQKRYKEAEHILGNALSLLLIIAVVVSGALLFWLDELLIAFGASPDILPYGRQFISIILFGSVFQHIAFGLGSTIRSEGNPRISMNIMLVNAGLNVVLDFIFVYILGLGMPGTAVATVISQAVSAFLVIRHFLSPASVVKLRLQSLRLSKPIILGIISIGMAPFAMQLVSSVIVILYNQGLAEYGGDSAIGAFGIIYTITMFTLMPVVGISQGLQPIVGFNYGAENFDRVKESLKLAILYATFIVTVGFVVIQVFAGPIMQAFTSEKELVQIGTHGIRIFLLCLPVIGFQIISANFFQAIGQGLTSMFLNMLRQVILLIPMLLIFPHFFHLDGIWLSSPVSDFTASLLTAVVLFRHLRRVDTQRRKDSEVD</sequence>
<dbReference type="EMBL" id="LNQE01001920">
    <property type="protein sequence ID" value="KUG02425.1"/>
    <property type="molecule type" value="Genomic_DNA"/>
</dbReference>
<dbReference type="PANTHER" id="PTHR43823">
    <property type="entry name" value="SPORULATION PROTEIN YKVU"/>
    <property type="match status" value="1"/>
</dbReference>
<evidence type="ECO:0000256" key="8">
    <source>
        <dbReference type="ARBA" id="ARBA00023136"/>
    </source>
</evidence>
<keyword evidence="9" id="KW-0046">Antibiotic resistance</keyword>
<evidence type="ECO:0000256" key="7">
    <source>
        <dbReference type="ARBA" id="ARBA00022989"/>
    </source>
</evidence>
<keyword evidence="8 10" id="KW-0472">Membrane</keyword>
<feature type="transmembrane region" description="Helical" evidence="10">
    <location>
        <begin position="116"/>
        <end position="137"/>
    </location>
</feature>
<dbReference type="InterPro" id="IPR051327">
    <property type="entry name" value="MATE_MepA_subfamily"/>
</dbReference>
<evidence type="ECO:0000256" key="6">
    <source>
        <dbReference type="ARBA" id="ARBA00022692"/>
    </source>
</evidence>
<proteinExistence type="inferred from homology"/>
<feature type="transmembrane region" description="Helical" evidence="10">
    <location>
        <begin position="215"/>
        <end position="239"/>
    </location>
</feature>
<feature type="transmembrane region" description="Helical" evidence="10">
    <location>
        <begin position="74"/>
        <end position="96"/>
    </location>
</feature>
<evidence type="ECO:0000256" key="5">
    <source>
        <dbReference type="ARBA" id="ARBA00022475"/>
    </source>
</evidence>
<evidence type="ECO:0000256" key="3">
    <source>
        <dbReference type="ARBA" id="ARBA00022106"/>
    </source>
</evidence>